<dbReference type="Pfam" id="PF13407">
    <property type="entry name" value="Peripla_BP_4"/>
    <property type="match status" value="1"/>
</dbReference>
<dbReference type="GO" id="GO:0030246">
    <property type="term" value="F:carbohydrate binding"/>
    <property type="evidence" value="ECO:0007669"/>
    <property type="project" value="UniProtKB-ARBA"/>
</dbReference>
<dbReference type="PANTHER" id="PTHR46847:SF1">
    <property type="entry name" value="D-ALLOSE-BINDING PERIPLASMIC PROTEIN-RELATED"/>
    <property type="match status" value="1"/>
</dbReference>
<name>A0A8J3LTB8_9ACTN</name>
<dbReference type="AlphaFoldDB" id="A0A8J3LTB8"/>
<reference evidence="5" key="1">
    <citation type="submission" date="2021-01" db="EMBL/GenBank/DDBJ databases">
        <title>Whole genome shotgun sequence of Planosporangium flavigriseum NBRC 105377.</title>
        <authorList>
            <person name="Komaki H."/>
            <person name="Tamura T."/>
        </authorList>
    </citation>
    <scope>NUCLEOTIDE SEQUENCE</scope>
    <source>
        <strain evidence="5">NBRC 105377</strain>
    </source>
</reference>
<keyword evidence="6" id="KW-1185">Reference proteome</keyword>
<accession>A0A8J3LTB8</accession>
<comment type="caution">
    <text evidence="5">The sequence shown here is derived from an EMBL/GenBank/DDBJ whole genome shotgun (WGS) entry which is preliminary data.</text>
</comment>
<dbReference type="PANTHER" id="PTHR46847">
    <property type="entry name" value="D-ALLOSE-BINDING PERIPLASMIC PROTEIN-RELATED"/>
    <property type="match status" value="1"/>
</dbReference>
<dbReference type="NCBIfam" id="NF008185">
    <property type="entry name" value="PRK10936.1"/>
    <property type="match status" value="1"/>
</dbReference>
<evidence type="ECO:0000259" key="4">
    <source>
        <dbReference type="Pfam" id="PF13407"/>
    </source>
</evidence>
<dbReference type="InterPro" id="IPR025997">
    <property type="entry name" value="SBP_2_dom"/>
</dbReference>
<organism evidence="5 6">
    <name type="scientific">Planosporangium flavigriseum</name>
    <dbReference type="NCBI Taxonomy" id="373681"/>
    <lineage>
        <taxon>Bacteria</taxon>
        <taxon>Bacillati</taxon>
        <taxon>Actinomycetota</taxon>
        <taxon>Actinomycetes</taxon>
        <taxon>Micromonosporales</taxon>
        <taxon>Micromonosporaceae</taxon>
        <taxon>Planosporangium</taxon>
    </lineage>
</organism>
<evidence type="ECO:0000313" key="5">
    <source>
        <dbReference type="EMBL" id="GIG73539.1"/>
    </source>
</evidence>
<dbReference type="InterPro" id="IPR028082">
    <property type="entry name" value="Peripla_BP_I"/>
</dbReference>
<dbReference type="GO" id="GO:0030313">
    <property type="term" value="C:cell envelope"/>
    <property type="evidence" value="ECO:0007669"/>
    <property type="project" value="UniProtKB-SubCell"/>
</dbReference>
<comment type="subcellular location">
    <subcellularLocation>
        <location evidence="1">Cell envelope</location>
    </subcellularLocation>
</comment>
<sequence>MIDCDAPDVDPKGCAGKATEGTYTSLARSDVTKPWKICITVPHLKDPIWVAQNYAAVQESRRLGVNMQFHDAGGYTEVTNQAQQVENCTAQKVDAIIVGAVSFDALNPVIESAIDKGIVVIDGGNGISSPKIKTRTVLDYYEMGKSAGAYLAKQGKPAKVALLPGPAGVSWSERSAQGFKDAIAGSPVQIIDTKYGDTAKEVQLKLVEDVLSAHKDVDVIAGTAVTIDVARTVLVERGREQQVKLVATYLIPTTLDLIKSGAASCAPTEQPVITYSMAVDQAVRRLEKKPLDDKYERYAPRPLLVCGPAAGKDNNLSTFDEKTSFAPKGYSPVFKVSP</sequence>
<dbReference type="SUPFAM" id="SSF53822">
    <property type="entry name" value="Periplasmic binding protein-like I"/>
    <property type="match status" value="1"/>
</dbReference>
<protein>
    <submittedName>
        <fullName evidence="5">TMAO reductase system periplasmic protein TorT</fullName>
    </submittedName>
</protein>
<evidence type="ECO:0000256" key="1">
    <source>
        <dbReference type="ARBA" id="ARBA00004196"/>
    </source>
</evidence>
<evidence type="ECO:0000256" key="3">
    <source>
        <dbReference type="ARBA" id="ARBA00022729"/>
    </source>
</evidence>
<evidence type="ECO:0000313" key="6">
    <source>
        <dbReference type="Proteomes" id="UP000653674"/>
    </source>
</evidence>
<proteinExistence type="inferred from homology"/>
<dbReference type="Proteomes" id="UP000653674">
    <property type="component" value="Unassembled WGS sequence"/>
</dbReference>
<gene>
    <name evidence="5" type="ORF">Pfl04_19430</name>
</gene>
<evidence type="ECO:0000256" key="2">
    <source>
        <dbReference type="ARBA" id="ARBA00007639"/>
    </source>
</evidence>
<comment type="similarity">
    <text evidence="2">Belongs to the bacterial solute-binding protein 2 family.</text>
</comment>
<keyword evidence="3" id="KW-0732">Signal</keyword>
<dbReference type="Gene3D" id="3.40.50.2300">
    <property type="match status" value="2"/>
</dbReference>
<dbReference type="EMBL" id="BONU01000010">
    <property type="protein sequence ID" value="GIG73539.1"/>
    <property type="molecule type" value="Genomic_DNA"/>
</dbReference>
<feature type="domain" description="Periplasmic binding protein" evidence="4">
    <location>
        <begin position="38"/>
        <end position="289"/>
    </location>
</feature>
<dbReference type="CDD" id="cd06306">
    <property type="entry name" value="PBP1_TorT-like"/>
    <property type="match status" value="1"/>
</dbReference>